<evidence type="ECO:0000313" key="1">
    <source>
        <dbReference type="EMBL" id="GBN08627.1"/>
    </source>
</evidence>
<proteinExistence type="predicted"/>
<gene>
    <name evidence="1" type="ORF">AVEN_151625_1</name>
</gene>
<organism evidence="1 2">
    <name type="scientific">Araneus ventricosus</name>
    <name type="common">Orbweaver spider</name>
    <name type="synonym">Epeira ventricosa</name>
    <dbReference type="NCBI Taxonomy" id="182803"/>
    <lineage>
        <taxon>Eukaryota</taxon>
        <taxon>Metazoa</taxon>
        <taxon>Ecdysozoa</taxon>
        <taxon>Arthropoda</taxon>
        <taxon>Chelicerata</taxon>
        <taxon>Arachnida</taxon>
        <taxon>Araneae</taxon>
        <taxon>Araneomorphae</taxon>
        <taxon>Entelegynae</taxon>
        <taxon>Araneoidea</taxon>
        <taxon>Araneidae</taxon>
        <taxon>Araneus</taxon>
    </lineage>
</organism>
<accession>A0A4Y2L4A8</accession>
<dbReference type="AlphaFoldDB" id="A0A4Y2L4A8"/>
<name>A0A4Y2L4A8_ARAVE</name>
<keyword evidence="2" id="KW-1185">Reference proteome</keyword>
<evidence type="ECO:0000313" key="2">
    <source>
        <dbReference type="Proteomes" id="UP000499080"/>
    </source>
</evidence>
<comment type="caution">
    <text evidence="1">The sequence shown here is derived from an EMBL/GenBank/DDBJ whole genome shotgun (WGS) entry which is preliminary data.</text>
</comment>
<sequence length="150" mass="17236">MVKTLPPALKPNLSYLITLPFVLGDSPLQRRRLAGTHCSRFILPLELMVKAEEFGEYNLRIVDLRFSVIVYEIGLDCSKWPYANFGIQSWNLKITGLRDLKITMTMGRSAFRIGEQIKVRRDAVRNARSESNRDAFEMETARESESRLLA</sequence>
<dbReference type="EMBL" id="BGPR01005278">
    <property type="protein sequence ID" value="GBN08627.1"/>
    <property type="molecule type" value="Genomic_DNA"/>
</dbReference>
<protein>
    <submittedName>
        <fullName evidence="1">Uncharacterized protein</fullName>
    </submittedName>
</protein>
<dbReference type="Proteomes" id="UP000499080">
    <property type="component" value="Unassembled WGS sequence"/>
</dbReference>
<reference evidence="1 2" key="1">
    <citation type="journal article" date="2019" name="Sci. Rep.">
        <title>Orb-weaving spider Araneus ventricosus genome elucidates the spidroin gene catalogue.</title>
        <authorList>
            <person name="Kono N."/>
            <person name="Nakamura H."/>
            <person name="Ohtoshi R."/>
            <person name="Moran D.A.P."/>
            <person name="Shinohara A."/>
            <person name="Yoshida Y."/>
            <person name="Fujiwara M."/>
            <person name="Mori M."/>
            <person name="Tomita M."/>
            <person name="Arakawa K."/>
        </authorList>
    </citation>
    <scope>NUCLEOTIDE SEQUENCE [LARGE SCALE GENOMIC DNA]</scope>
</reference>